<evidence type="ECO:0000313" key="2">
    <source>
        <dbReference type="WBParaSite" id="GPLIN_000931200"/>
    </source>
</evidence>
<name>A0A183C8W6_GLOPA</name>
<organism evidence="1 2">
    <name type="scientific">Globodera pallida</name>
    <name type="common">Potato cyst nematode worm</name>
    <name type="synonym">Heterodera pallida</name>
    <dbReference type="NCBI Taxonomy" id="36090"/>
    <lineage>
        <taxon>Eukaryota</taxon>
        <taxon>Metazoa</taxon>
        <taxon>Ecdysozoa</taxon>
        <taxon>Nematoda</taxon>
        <taxon>Chromadorea</taxon>
        <taxon>Rhabditida</taxon>
        <taxon>Tylenchina</taxon>
        <taxon>Tylenchomorpha</taxon>
        <taxon>Tylenchoidea</taxon>
        <taxon>Heteroderidae</taxon>
        <taxon>Heteroderinae</taxon>
        <taxon>Globodera</taxon>
    </lineage>
</organism>
<keyword evidence="1" id="KW-1185">Reference proteome</keyword>
<evidence type="ECO:0000313" key="1">
    <source>
        <dbReference type="Proteomes" id="UP000050741"/>
    </source>
</evidence>
<reference evidence="1" key="2">
    <citation type="submission" date="2014-05" db="EMBL/GenBank/DDBJ databases">
        <title>The genome and life-stage specific transcriptomes of Globodera pallida elucidate key aspects of plant parasitism by a cyst nematode.</title>
        <authorList>
            <person name="Cotton J.A."/>
            <person name="Lilley C.J."/>
            <person name="Jones L.M."/>
            <person name="Kikuchi T."/>
            <person name="Reid A.J."/>
            <person name="Thorpe P."/>
            <person name="Tsai I.J."/>
            <person name="Beasley H."/>
            <person name="Blok V."/>
            <person name="Cock P.J.A."/>
            <person name="Van den Akker S.E."/>
            <person name="Holroyd N."/>
            <person name="Hunt M."/>
            <person name="Mantelin S."/>
            <person name="Naghra H."/>
            <person name="Pain A."/>
            <person name="Palomares-Rius J.E."/>
            <person name="Zarowiecki M."/>
            <person name="Berriman M."/>
            <person name="Jones J.T."/>
            <person name="Urwin P.E."/>
        </authorList>
    </citation>
    <scope>NUCLEOTIDE SEQUENCE [LARGE SCALE GENOMIC DNA]</scope>
    <source>
        <strain evidence="1">Lindley</strain>
    </source>
</reference>
<dbReference type="WBParaSite" id="GPLIN_000931200">
    <property type="protein sequence ID" value="GPLIN_000931200"/>
    <property type="gene ID" value="GPLIN_000931200"/>
</dbReference>
<reference evidence="1" key="1">
    <citation type="submission" date="2013-12" db="EMBL/GenBank/DDBJ databases">
        <authorList>
            <person name="Aslett M."/>
        </authorList>
    </citation>
    <scope>NUCLEOTIDE SEQUENCE [LARGE SCALE GENOMIC DNA]</scope>
    <source>
        <strain evidence="1">Lindley</strain>
    </source>
</reference>
<dbReference type="Proteomes" id="UP000050741">
    <property type="component" value="Unassembled WGS sequence"/>
</dbReference>
<sequence length="66" mass="7749">MTYRNQIMESHYMLHRKLAELLAADTENVETVLLLVYTNKNYANQSYEEPPEFDGRLLVWTCVNPA</sequence>
<accession>A0A183C8W6</accession>
<proteinExistence type="predicted"/>
<dbReference type="AlphaFoldDB" id="A0A183C8W6"/>
<reference evidence="2" key="3">
    <citation type="submission" date="2016-06" db="UniProtKB">
        <authorList>
            <consortium name="WormBaseParasite"/>
        </authorList>
    </citation>
    <scope>IDENTIFICATION</scope>
</reference>
<protein>
    <submittedName>
        <fullName evidence="2">Transcriptional regulator</fullName>
    </submittedName>
</protein>